<dbReference type="InterPro" id="IPR011008">
    <property type="entry name" value="Dimeric_a/b-barrel"/>
</dbReference>
<name>A0ABP8HQP9_9BURK</name>
<dbReference type="RefSeq" id="WP_345252190.1">
    <property type="nucleotide sequence ID" value="NZ_BAABFO010000035.1"/>
</dbReference>
<evidence type="ECO:0000313" key="2">
    <source>
        <dbReference type="EMBL" id="GAA4342739.1"/>
    </source>
</evidence>
<protein>
    <recommendedName>
        <fullName evidence="1">ABM domain-containing protein</fullName>
    </recommendedName>
</protein>
<proteinExistence type="predicted"/>
<keyword evidence="3" id="KW-1185">Reference proteome</keyword>
<sequence>MSECVVLVRRFIKPERAKEFEAKFLGLPAVTAPGFLGKTLTRLDALGLPPGLNSMHIAGNPDCVTYVIVERWASVDQFRAYVPSASTSDQDEFEALPRQRAILSVV</sequence>
<dbReference type="EMBL" id="BAABFO010000035">
    <property type="protein sequence ID" value="GAA4342739.1"/>
    <property type="molecule type" value="Genomic_DNA"/>
</dbReference>
<dbReference type="InterPro" id="IPR007138">
    <property type="entry name" value="ABM_dom"/>
</dbReference>
<reference evidence="3" key="1">
    <citation type="journal article" date="2019" name="Int. J. Syst. Evol. Microbiol.">
        <title>The Global Catalogue of Microorganisms (GCM) 10K type strain sequencing project: providing services to taxonomists for standard genome sequencing and annotation.</title>
        <authorList>
            <consortium name="The Broad Institute Genomics Platform"/>
            <consortium name="The Broad Institute Genome Sequencing Center for Infectious Disease"/>
            <person name="Wu L."/>
            <person name="Ma J."/>
        </authorList>
    </citation>
    <scope>NUCLEOTIDE SEQUENCE [LARGE SCALE GENOMIC DNA]</scope>
    <source>
        <strain evidence="3">JCM 17666</strain>
    </source>
</reference>
<dbReference type="SUPFAM" id="SSF54909">
    <property type="entry name" value="Dimeric alpha+beta barrel"/>
    <property type="match status" value="1"/>
</dbReference>
<accession>A0ABP8HQP9</accession>
<dbReference type="Pfam" id="PF03992">
    <property type="entry name" value="ABM"/>
    <property type="match status" value="1"/>
</dbReference>
<comment type="caution">
    <text evidence="2">The sequence shown here is derived from an EMBL/GenBank/DDBJ whole genome shotgun (WGS) entry which is preliminary data.</text>
</comment>
<feature type="domain" description="ABM" evidence="1">
    <location>
        <begin position="5"/>
        <end position="84"/>
    </location>
</feature>
<evidence type="ECO:0000259" key="1">
    <source>
        <dbReference type="Pfam" id="PF03992"/>
    </source>
</evidence>
<gene>
    <name evidence="2" type="ORF">GCM10023144_45040</name>
</gene>
<organism evidence="2 3">
    <name type="scientific">Pigmentiphaga soli</name>
    <dbReference type="NCBI Taxonomy" id="1007095"/>
    <lineage>
        <taxon>Bacteria</taxon>
        <taxon>Pseudomonadati</taxon>
        <taxon>Pseudomonadota</taxon>
        <taxon>Betaproteobacteria</taxon>
        <taxon>Burkholderiales</taxon>
        <taxon>Alcaligenaceae</taxon>
        <taxon>Pigmentiphaga</taxon>
    </lineage>
</organism>
<dbReference type="Proteomes" id="UP001501671">
    <property type="component" value="Unassembled WGS sequence"/>
</dbReference>
<dbReference type="Gene3D" id="3.30.70.100">
    <property type="match status" value="1"/>
</dbReference>
<evidence type="ECO:0000313" key="3">
    <source>
        <dbReference type="Proteomes" id="UP001501671"/>
    </source>
</evidence>